<reference evidence="1" key="1">
    <citation type="submission" date="2014-09" db="EMBL/GenBank/DDBJ databases">
        <authorList>
            <person name="Magalhaes I.L.F."/>
            <person name="Oliveira U."/>
            <person name="Santos F.R."/>
            <person name="Vidigal T.H.D.A."/>
            <person name="Brescovit A.D."/>
            <person name="Santos A.J."/>
        </authorList>
    </citation>
    <scope>NUCLEOTIDE SEQUENCE</scope>
    <source>
        <tissue evidence="1">Shoot tissue taken approximately 20 cm above the soil surface</tissue>
    </source>
</reference>
<organism evidence="1">
    <name type="scientific">Arundo donax</name>
    <name type="common">Giant reed</name>
    <name type="synonym">Donax arundinaceus</name>
    <dbReference type="NCBI Taxonomy" id="35708"/>
    <lineage>
        <taxon>Eukaryota</taxon>
        <taxon>Viridiplantae</taxon>
        <taxon>Streptophyta</taxon>
        <taxon>Embryophyta</taxon>
        <taxon>Tracheophyta</taxon>
        <taxon>Spermatophyta</taxon>
        <taxon>Magnoliopsida</taxon>
        <taxon>Liliopsida</taxon>
        <taxon>Poales</taxon>
        <taxon>Poaceae</taxon>
        <taxon>PACMAD clade</taxon>
        <taxon>Arundinoideae</taxon>
        <taxon>Arundineae</taxon>
        <taxon>Arundo</taxon>
    </lineage>
</organism>
<evidence type="ECO:0000313" key="1">
    <source>
        <dbReference type="EMBL" id="JAD23756.1"/>
    </source>
</evidence>
<accession>A0A0A8YCL2</accession>
<protein>
    <submittedName>
        <fullName evidence="1">Uncharacterized protein</fullName>
    </submittedName>
</protein>
<sequence length="110" mass="12388">MLGMTMPDRFMALRSRDTTTGLGGDEQFTPFQPHGDGSLWSQLSRWWSVSFIWLFSAKRSQPSWFSPCDPAVSRKASTTRSCKAQESMLPSEIKKKSCYNLLHSHISVAG</sequence>
<dbReference type="EMBL" id="GBRH01274139">
    <property type="protein sequence ID" value="JAD23756.1"/>
    <property type="molecule type" value="Transcribed_RNA"/>
</dbReference>
<dbReference type="AlphaFoldDB" id="A0A0A8YCL2"/>
<name>A0A0A8YCL2_ARUDO</name>
<reference evidence="1" key="2">
    <citation type="journal article" date="2015" name="Data Brief">
        <title>Shoot transcriptome of the giant reed, Arundo donax.</title>
        <authorList>
            <person name="Barrero R.A."/>
            <person name="Guerrero F.D."/>
            <person name="Moolhuijzen P."/>
            <person name="Goolsby J.A."/>
            <person name="Tidwell J."/>
            <person name="Bellgard S.E."/>
            <person name="Bellgard M.I."/>
        </authorList>
    </citation>
    <scope>NUCLEOTIDE SEQUENCE</scope>
    <source>
        <tissue evidence="1">Shoot tissue taken approximately 20 cm above the soil surface</tissue>
    </source>
</reference>
<proteinExistence type="predicted"/>